<proteinExistence type="predicted"/>
<evidence type="ECO:0000256" key="1">
    <source>
        <dbReference type="SAM" id="Coils"/>
    </source>
</evidence>
<protein>
    <submittedName>
        <fullName evidence="2">Uncharacterized protein</fullName>
    </submittedName>
</protein>
<dbReference type="PANTHER" id="PTHR46888">
    <property type="entry name" value="ZINC KNUCKLE DOMAINCONTAINING PROTEIN-RELATED"/>
    <property type="match status" value="1"/>
</dbReference>
<accession>A0A151PI58</accession>
<dbReference type="PANTHER" id="PTHR46888:SF1">
    <property type="entry name" value="RIBONUCLEASE H"/>
    <property type="match status" value="1"/>
</dbReference>
<gene>
    <name evidence="2" type="ORF">Y1Q_0004111</name>
</gene>
<comment type="caution">
    <text evidence="2">The sequence shown here is derived from an EMBL/GenBank/DDBJ whole genome shotgun (WGS) entry which is preliminary data.</text>
</comment>
<dbReference type="Proteomes" id="UP000050525">
    <property type="component" value="Unassembled WGS sequence"/>
</dbReference>
<keyword evidence="1" id="KW-0175">Coiled coil</keyword>
<name>A0A151PI58_ALLMI</name>
<organism evidence="2 3">
    <name type="scientific">Alligator mississippiensis</name>
    <name type="common">American alligator</name>
    <dbReference type="NCBI Taxonomy" id="8496"/>
    <lineage>
        <taxon>Eukaryota</taxon>
        <taxon>Metazoa</taxon>
        <taxon>Chordata</taxon>
        <taxon>Craniata</taxon>
        <taxon>Vertebrata</taxon>
        <taxon>Euteleostomi</taxon>
        <taxon>Archelosauria</taxon>
        <taxon>Archosauria</taxon>
        <taxon>Crocodylia</taxon>
        <taxon>Alligatoridae</taxon>
        <taxon>Alligatorinae</taxon>
        <taxon>Alligator</taxon>
    </lineage>
</organism>
<dbReference type="EMBL" id="AKHW03000179">
    <property type="protein sequence ID" value="KYO48729.1"/>
    <property type="molecule type" value="Genomic_DNA"/>
</dbReference>
<reference evidence="2 3" key="1">
    <citation type="journal article" date="2012" name="Genome Biol.">
        <title>Sequencing three crocodilian genomes to illuminate the evolution of archosaurs and amniotes.</title>
        <authorList>
            <person name="St John J.A."/>
            <person name="Braun E.L."/>
            <person name="Isberg S.R."/>
            <person name="Miles L.G."/>
            <person name="Chong A.Y."/>
            <person name="Gongora J."/>
            <person name="Dalzell P."/>
            <person name="Moran C."/>
            <person name="Bed'hom B."/>
            <person name="Abzhanov A."/>
            <person name="Burgess S.C."/>
            <person name="Cooksey A.M."/>
            <person name="Castoe T.A."/>
            <person name="Crawford N.G."/>
            <person name="Densmore L.D."/>
            <person name="Drew J.C."/>
            <person name="Edwards S.V."/>
            <person name="Faircloth B.C."/>
            <person name="Fujita M.K."/>
            <person name="Greenwold M.J."/>
            <person name="Hoffmann F.G."/>
            <person name="Howard J.M."/>
            <person name="Iguchi T."/>
            <person name="Janes D.E."/>
            <person name="Khan S.Y."/>
            <person name="Kohno S."/>
            <person name="de Koning A.J."/>
            <person name="Lance S.L."/>
            <person name="McCarthy F.M."/>
            <person name="McCormack J.E."/>
            <person name="Merchant M.E."/>
            <person name="Peterson D.G."/>
            <person name="Pollock D.D."/>
            <person name="Pourmand N."/>
            <person name="Raney B.J."/>
            <person name="Roessler K.A."/>
            <person name="Sanford J.R."/>
            <person name="Sawyer R.H."/>
            <person name="Schmidt C.J."/>
            <person name="Triplett E.W."/>
            <person name="Tuberville T.D."/>
            <person name="Venegas-Anaya M."/>
            <person name="Howard J.T."/>
            <person name="Jarvis E.D."/>
            <person name="Guillette L.J.Jr."/>
            <person name="Glenn T.C."/>
            <person name="Green R.E."/>
            <person name="Ray D.A."/>
        </authorList>
    </citation>
    <scope>NUCLEOTIDE SEQUENCE [LARGE SCALE GENOMIC DNA]</scope>
    <source>
        <strain evidence="2">KSC_2009_1</strain>
    </source>
</reference>
<feature type="coiled-coil region" evidence="1">
    <location>
        <begin position="82"/>
        <end position="109"/>
    </location>
</feature>
<keyword evidence="3" id="KW-1185">Reference proteome</keyword>
<evidence type="ECO:0000313" key="2">
    <source>
        <dbReference type="EMBL" id="KYO48729.1"/>
    </source>
</evidence>
<evidence type="ECO:0000313" key="3">
    <source>
        <dbReference type="Proteomes" id="UP000050525"/>
    </source>
</evidence>
<dbReference type="AlphaFoldDB" id="A0A151PI58"/>
<dbReference type="STRING" id="8496.A0A151PI58"/>
<sequence>MADEYDHLTVAYLRELMKERGLLVRKEQKSEHLIKILCDNDEAARSPLRVLPEPTGGTECPPSEWHFQKFQLQLEAEEREHKLKRELELKRLELEVQHQREKEQREHEAREAHCQREHELAVLRMQTNAETVGTQPALAASPRLDTPVFSCYKDGEDPKVFLSNFESQACQWKLPKEELMKHMAALVEGDMSVVLNSLPLESADNYNTFREAVHVRFKLGAD</sequence>